<name>A0A849IGE9_9HYPH</name>
<dbReference type="Pfam" id="PF04365">
    <property type="entry name" value="BrnT_toxin"/>
    <property type="match status" value="1"/>
</dbReference>
<sequence length="92" mass="10742">MAISFDPAKSERNREERGLPFEVAELFEFETAIVRQDVRLEYGEPRYQALGRLGEMICFLVFTPTSDGFRVISLRKASRRERKTWLASRTPD</sequence>
<evidence type="ECO:0000313" key="1">
    <source>
        <dbReference type="EMBL" id="NNM75275.1"/>
    </source>
</evidence>
<protein>
    <submittedName>
        <fullName evidence="1">BrnT family toxin</fullName>
    </submittedName>
</protein>
<dbReference type="InterPro" id="IPR007460">
    <property type="entry name" value="BrnT_toxin"/>
</dbReference>
<comment type="caution">
    <text evidence="1">The sequence shown here is derived from an EMBL/GenBank/DDBJ whole genome shotgun (WGS) entry which is preliminary data.</text>
</comment>
<dbReference type="Gene3D" id="3.10.450.530">
    <property type="entry name" value="Ribonuclease toxin, BrnT, of type II toxin-antitoxin system"/>
    <property type="match status" value="1"/>
</dbReference>
<dbReference type="InterPro" id="IPR038573">
    <property type="entry name" value="BrnT_sf"/>
</dbReference>
<accession>A0A849IGE9</accession>
<dbReference type="RefSeq" id="WP_171220784.1">
    <property type="nucleotide sequence ID" value="NZ_JABEPP010000008.1"/>
</dbReference>
<gene>
    <name evidence="1" type="ORF">HJG44_23225</name>
</gene>
<keyword evidence="2" id="KW-1185">Reference proteome</keyword>
<dbReference type="AlphaFoldDB" id="A0A849IGE9"/>
<evidence type="ECO:0000313" key="2">
    <source>
        <dbReference type="Proteomes" id="UP000564885"/>
    </source>
</evidence>
<dbReference type="EMBL" id="JABEPP010000008">
    <property type="protein sequence ID" value="NNM75275.1"/>
    <property type="molecule type" value="Genomic_DNA"/>
</dbReference>
<organism evidence="1 2">
    <name type="scientific">Enterovirga aerilata</name>
    <dbReference type="NCBI Taxonomy" id="2730920"/>
    <lineage>
        <taxon>Bacteria</taxon>
        <taxon>Pseudomonadati</taxon>
        <taxon>Pseudomonadota</taxon>
        <taxon>Alphaproteobacteria</taxon>
        <taxon>Hyphomicrobiales</taxon>
        <taxon>Methylobacteriaceae</taxon>
        <taxon>Enterovirga</taxon>
    </lineage>
</organism>
<dbReference type="Proteomes" id="UP000564885">
    <property type="component" value="Unassembled WGS sequence"/>
</dbReference>
<proteinExistence type="predicted"/>
<reference evidence="1 2" key="1">
    <citation type="submission" date="2020-04" db="EMBL/GenBank/DDBJ databases">
        <title>Enterovirga sp. isolate from soil.</title>
        <authorList>
            <person name="Chea S."/>
            <person name="Kim D.-U."/>
        </authorList>
    </citation>
    <scope>NUCLEOTIDE SEQUENCE [LARGE SCALE GENOMIC DNA]</scope>
    <source>
        <strain evidence="1 2">DB1703</strain>
    </source>
</reference>